<keyword evidence="2 3" id="KW-0238">DNA-binding</keyword>
<comment type="caution">
    <text evidence="5">The sequence shown here is derived from an EMBL/GenBank/DDBJ whole genome shotgun (WGS) entry which is preliminary data.</text>
</comment>
<dbReference type="RefSeq" id="WP_204464270.1">
    <property type="nucleotide sequence ID" value="NZ_JAFBCV010000001.1"/>
</dbReference>
<keyword evidence="1" id="KW-0678">Repressor</keyword>
<keyword evidence="6" id="KW-1185">Reference proteome</keyword>
<dbReference type="InterPro" id="IPR001647">
    <property type="entry name" value="HTH_TetR"/>
</dbReference>
<dbReference type="InterPro" id="IPR036271">
    <property type="entry name" value="Tet_transcr_reg_TetR-rel_C_sf"/>
</dbReference>
<dbReference type="Proteomes" id="UP001179280">
    <property type="component" value="Unassembled WGS sequence"/>
</dbReference>
<dbReference type="Gene3D" id="1.10.357.10">
    <property type="entry name" value="Tetracycline Repressor, domain 2"/>
    <property type="match status" value="1"/>
</dbReference>
<dbReference type="SUPFAM" id="SSF48498">
    <property type="entry name" value="Tetracyclin repressor-like, C-terminal domain"/>
    <property type="match status" value="1"/>
</dbReference>
<organism evidence="5 6">
    <name type="scientific">Shouchella xiaoxiensis</name>
    <dbReference type="NCBI Taxonomy" id="766895"/>
    <lineage>
        <taxon>Bacteria</taxon>
        <taxon>Bacillati</taxon>
        <taxon>Bacillota</taxon>
        <taxon>Bacilli</taxon>
        <taxon>Bacillales</taxon>
        <taxon>Bacillaceae</taxon>
        <taxon>Shouchella</taxon>
    </lineage>
</organism>
<evidence type="ECO:0000256" key="2">
    <source>
        <dbReference type="ARBA" id="ARBA00023125"/>
    </source>
</evidence>
<dbReference type="Gene3D" id="1.10.10.60">
    <property type="entry name" value="Homeodomain-like"/>
    <property type="match status" value="1"/>
</dbReference>
<evidence type="ECO:0000313" key="5">
    <source>
        <dbReference type="EMBL" id="MBM7837347.1"/>
    </source>
</evidence>
<name>A0ABS2SP99_9BACI</name>
<dbReference type="PANTHER" id="PTHR43479:SF11">
    <property type="entry name" value="ACREF_ENVCD OPERON REPRESSOR-RELATED"/>
    <property type="match status" value="1"/>
</dbReference>
<dbReference type="InterPro" id="IPR009057">
    <property type="entry name" value="Homeodomain-like_sf"/>
</dbReference>
<sequence length="206" mass="23218">MIITDNNRLLMDAALPLFAQNGFHKTKVSDIVKKAGVAQGTFYWHFKNKEAIVVRLLEDGERNLLDVIHSGYRKQVGSLTDMVASSEQLMFSLFTYAKTNCDYMQLLFKTGQDTDKQIRTQIKGTFVAIEAAFASNIARAQELHMLSTRYASQTLAAMLSSLVFGMLERWLFRPESDLSEMTPNELAKVIVSFEFFGLQGLPLSQS</sequence>
<gene>
    <name evidence="5" type="ORF">JOC54_000578</name>
</gene>
<evidence type="ECO:0000256" key="1">
    <source>
        <dbReference type="ARBA" id="ARBA00022491"/>
    </source>
</evidence>
<evidence type="ECO:0000313" key="6">
    <source>
        <dbReference type="Proteomes" id="UP001179280"/>
    </source>
</evidence>
<evidence type="ECO:0000259" key="4">
    <source>
        <dbReference type="PROSITE" id="PS50977"/>
    </source>
</evidence>
<reference evidence="5" key="1">
    <citation type="submission" date="2021-01" db="EMBL/GenBank/DDBJ databases">
        <title>Genomic Encyclopedia of Type Strains, Phase IV (KMG-IV): sequencing the most valuable type-strain genomes for metagenomic binning, comparative biology and taxonomic classification.</title>
        <authorList>
            <person name="Goeker M."/>
        </authorList>
    </citation>
    <scope>NUCLEOTIDE SEQUENCE</scope>
    <source>
        <strain evidence="5">DSM 21943</strain>
    </source>
</reference>
<evidence type="ECO:0000256" key="3">
    <source>
        <dbReference type="PROSITE-ProRule" id="PRU00335"/>
    </source>
</evidence>
<dbReference type="SUPFAM" id="SSF46689">
    <property type="entry name" value="Homeodomain-like"/>
    <property type="match status" value="1"/>
</dbReference>
<proteinExistence type="predicted"/>
<dbReference type="Pfam" id="PF00440">
    <property type="entry name" value="TetR_N"/>
    <property type="match status" value="1"/>
</dbReference>
<dbReference type="PRINTS" id="PR00455">
    <property type="entry name" value="HTHTETR"/>
</dbReference>
<feature type="domain" description="HTH tetR-type" evidence="4">
    <location>
        <begin position="4"/>
        <end position="64"/>
    </location>
</feature>
<protein>
    <submittedName>
        <fullName evidence="5">AcrR family transcriptional regulator</fullName>
    </submittedName>
</protein>
<accession>A0ABS2SP99</accession>
<dbReference type="PROSITE" id="PS50977">
    <property type="entry name" value="HTH_TETR_2"/>
    <property type="match status" value="1"/>
</dbReference>
<feature type="DNA-binding region" description="H-T-H motif" evidence="3">
    <location>
        <begin position="27"/>
        <end position="46"/>
    </location>
</feature>
<dbReference type="PANTHER" id="PTHR43479">
    <property type="entry name" value="ACREF/ENVCD OPERON REPRESSOR-RELATED"/>
    <property type="match status" value="1"/>
</dbReference>
<dbReference type="InterPro" id="IPR050624">
    <property type="entry name" value="HTH-type_Tx_Regulator"/>
</dbReference>
<dbReference type="EMBL" id="JAFBCV010000001">
    <property type="protein sequence ID" value="MBM7837347.1"/>
    <property type="molecule type" value="Genomic_DNA"/>
</dbReference>